<keyword evidence="11" id="KW-1185">Reference proteome</keyword>
<dbReference type="Pfam" id="PF04257">
    <property type="entry name" value="Exonuc_V_gamma"/>
    <property type="match status" value="1"/>
</dbReference>
<keyword evidence="7" id="KW-0067">ATP-binding</keyword>
<name>A0ABT5F9L1_9GAMM</name>
<evidence type="ECO:0000256" key="1">
    <source>
        <dbReference type="ARBA" id="ARBA00022722"/>
    </source>
</evidence>
<dbReference type="Gene3D" id="3.40.50.10930">
    <property type="match status" value="1"/>
</dbReference>
<protein>
    <submittedName>
        <fullName evidence="10">Exodeoxyribonuclease V subunit gamma</fullName>
        <ecNumber evidence="10">3.1.11.5</ecNumber>
    </submittedName>
</protein>
<evidence type="ECO:0000256" key="9">
    <source>
        <dbReference type="ARBA" id="ARBA00023204"/>
    </source>
</evidence>
<evidence type="ECO:0000256" key="5">
    <source>
        <dbReference type="ARBA" id="ARBA00022806"/>
    </source>
</evidence>
<evidence type="ECO:0000313" key="11">
    <source>
        <dbReference type="Proteomes" id="UP001528411"/>
    </source>
</evidence>
<evidence type="ECO:0000256" key="7">
    <source>
        <dbReference type="ARBA" id="ARBA00022840"/>
    </source>
</evidence>
<reference evidence="10 11" key="1">
    <citation type="submission" date="2023-01" db="EMBL/GenBank/DDBJ databases">
        <title>Psychrosphaera sp. nov., isolated from marine algae.</title>
        <authorList>
            <person name="Bayburt H."/>
            <person name="Choi B.J."/>
            <person name="Kim J.M."/>
            <person name="Choi D.G."/>
            <person name="Jeon C.O."/>
        </authorList>
    </citation>
    <scope>NUCLEOTIDE SEQUENCE [LARGE SCALE GENOMIC DNA]</scope>
    <source>
        <strain evidence="10 11">G1-22</strain>
    </source>
</reference>
<keyword evidence="1" id="KW-0540">Nuclease</keyword>
<keyword evidence="6" id="KW-0269">Exonuclease</keyword>
<dbReference type="PANTHER" id="PTHR30591:SF1">
    <property type="entry name" value="RECBCD ENZYME SUBUNIT RECC"/>
    <property type="match status" value="1"/>
</dbReference>
<keyword evidence="4 10" id="KW-0378">Hydrolase</keyword>
<dbReference type="EC" id="3.1.11.5" evidence="10"/>
<keyword evidence="3" id="KW-0227">DNA damage</keyword>
<dbReference type="Proteomes" id="UP001528411">
    <property type="component" value="Unassembled WGS sequence"/>
</dbReference>
<evidence type="ECO:0000256" key="3">
    <source>
        <dbReference type="ARBA" id="ARBA00022763"/>
    </source>
</evidence>
<dbReference type="InterPro" id="IPR013986">
    <property type="entry name" value="DExx_box_DNA_helicase_dom_sf"/>
</dbReference>
<evidence type="ECO:0000256" key="8">
    <source>
        <dbReference type="ARBA" id="ARBA00023125"/>
    </source>
</evidence>
<keyword evidence="2" id="KW-0547">Nucleotide-binding</keyword>
<evidence type="ECO:0000313" key="10">
    <source>
        <dbReference type="EMBL" id="MDC2887824.1"/>
    </source>
</evidence>
<gene>
    <name evidence="10" type="ORF">PN838_01940</name>
</gene>
<dbReference type="SUPFAM" id="SSF52540">
    <property type="entry name" value="P-loop containing nucleoside triphosphate hydrolases"/>
    <property type="match status" value="1"/>
</dbReference>
<dbReference type="PANTHER" id="PTHR30591">
    <property type="entry name" value="RECBCD ENZYME SUBUNIT RECC"/>
    <property type="match status" value="1"/>
</dbReference>
<dbReference type="RefSeq" id="WP_272179603.1">
    <property type="nucleotide sequence ID" value="NZ_JAQOMS010000002.1"/>
</dbReference>
<evidence type="ECO:0000256" key="2">
    <source>
        <dbReference type="ARBA" id="ARBA00022741"/>
    </source>
</evidence>
<dbReference type="InterPro" id="IPR027417">
    <property type="entry name" value="P-loop_NTPase"/>
</dbReference>
<dbReference type="GO" id="GO:0008854">
    <property type="term" value="F:exodeoxyribonuclease V activity"/>
    <property type="evidence" value="ECO:0007669"/>
    <property type="project" value="UniProtKB-EC"/>
</dbReference>
<dbReference type="EMBL" id="JAQOMS010000002">
    <property type="protein sequence ID" value="MDC2887824.1"/>
    <property type="molecule type" value="Genomic_DNA"/>
</dbReference>
<accession>A0ABT5F9L1</accession>
<proteinExistence type="predicted"/>
<evidence type="ECO:0000256" key="4">
    <source>
        <dbReference type="ARBA" id="ARBA00022801"/>
    </source>
</evidence>
<comment type="caution">
    <text evidence="10">The sequence shown here is derived from an EMBL/GenBank/DDBJ whole genome shotgun (WGS) entry which is preliminary data.</text>
</comment>
<sequence length="111" mass="12660">MLNVFQSNRLEALVTILSKQMSDNAVDSVLTPDTILVQSPGMAQWLKLEIAKSNGIAANLAFPLPSSFIWRLYQKTMPDIPEQSPFNKDRMTWILFKLLPQFLTHKQNLTL</sequence>
<keyword evidence="5" id="KW-0347">Helicase</keyword>
<keyword evidence="8" id="KW-0238">DNA-binding</keyword>
<evidence type="ECO:0000256" key="6">
    <source>
        <dbReference type="ARBA" id="ARBA00022839"/>
    </source>
</evidence>
<dbReference type="Gene3D" id="1.10.10.160">
    <property type="match status" value="1"/>
</dbReference>
<keyword evidence="9" id="KW-0234">DNA repair</keyword>
<organism evidence="10 11">
    <name type="scientific">Psychrosphaera algicola</name>
    <dbReference type="NCBI Taxonomy" id="3023714"/>
    <lineage>
        <taxon>Bacteria</taxon>
        <taxon>Pseudomonadati</taxon>
        <taxon>Pseudomonadota</taxon>
        <taxon>Gammaproteobacteria</taxon>
        <taxon>Alteromonadales</taxon>
        <taxon>Pseudoalteromonadaceae</taxon>
        <taxon>Psychrosphaera</taxon>
    </lineage>
</organism>